<dbReference type="Pfam" id="PF13175">
    <property type="entry name" value="AAA_15"/>
    <property type="match status" value="1"/>
</dbReference>
<protein>
    <submittedName>
        <fullName evidence="4">AAA family ATPase</fullName>
    </submittedName>
</protein>
<proteinExistence type="predicted"/>
<name>A0A940YJ75_9BURK</name>
<dbReference type="PANTHER" id="PTHR43581:SF4">
    <property type="entry name" value="ATP_GTP PHOSPHATASE"/>
    <property type="match status" value="1"/>
</dbReference>
<evidence type="ECO:0000259" key="2">
    <source>
        <dbReference type="Pfam" id="PF13304"/>
    </source>
</evidence>
<dbReference type="Pfam" id="PF20469">
    <property type="entry name" value="OLD-like_TOPRIM"/>
    <property type="match status" value="1"/>
</dbReference>
<dbReference type="InterPro" id="IPR041685">
    <property type="entry name" value="AAA_GajA/Old/RecF-like"/>
</dbReference>
<keyword evidence="5" id="KW-1185">Reference proteome</keyword>
<dbReference type="Proteomes" id="UP000676246">
    <property type="component" value="Unassembled WGS sequence"/>
</dbReference>
<evidence type="ECO:0000259" key="3">
    <source>
        <dbReference type="Pfam" id="PF20469"/>
    </source>
</evidence>
<feature type="domain" description="ATPase AAA-type core" evidence="2">
    <location>
        <begin position="252"/>
        <end position="350"/>
    </location>
</feature>
<organism evidence="4 5">
    <name type="scientific">Ideonella alba</name>
    <dbReference type="NCBI Taxonomy" id="2824118"/>
    <lineage>
        <taxon>Bacteria</taxon>
        <taxon>Pseudomonadati</taxon>
        <taxon>Pseudomonadota</taxon>
        <taxon>Betaproteobacteria</taxon>
        <taxon>Burkholderiales</taxon>
        <taxon>Sphaerotilaceae</taxon>
        <taxon>Ideonella</taxon>
    </lineage>
</organism>
<dbReference type="GO" id="GO:0005524">
    <property type="term" value="F:ATP binding"/>
    <property type="evidence" value="ECO:0007669"/>
    <property type="project" value="InterPro"/>
</dbReference>
<dbReference type="CDD" id="cd01026">
    <property type="entry name" value="TOPRIM_OLD"/>
    <property type="match status" value="1"/>
</dbReference>
<dbReference type="Gene3D" id="3.40.50.300">
    <property type="entry name" value="P-loop containing nucleotide triphosphate hydrolases"/>
    <property type="match status" value="2"/>
</dbReference>
<dbReference type="InterPro" id="IPR034139">
    <property type="entry name" value="TOPRIM_OLD"/>
</dbReference>
<evidence type="ECO:0000313" key="5">
    <source>
        <dbReference type="Proteomes" id="UP000676246"/>
    </source>
</evidence>
<reference evidence="4 5" key="1">
    <citation type="submission" date="2021-04" db="EMBL/GenBank/DDBJ databases">
        <title>The genome sequence of Ideonella sp. 3Y2.</title>
        <authorList>
            <person name="Liu Y."/>
        </authorList>
    </citation>
    <scope>NUCLEOTIDE SEQUENCE [LARGE SCALE GENOMIC DNA]</scope>
    <source>
        <strain evidence="4 5">3Y2</strain>
    </source>
</reference>
<sequence>MHLVRVRVRNFRGIADGEVLLAGHTVFVGDNNAGKSTLLEAVDLVLGPERLSRRPVVDEHDFYAGKYVDPAKKEVISIQVEVIVAGLSEEQQRHFRDHVEWWDANAKALLDGPPPEGTDAPHVGAAMRVFFNGWYDVDEDDFTGDTYYAIPETAEGSYVRFSTPDKRKCGFLYLRTLRTGARALSLERGSLLDVILRLKETRLTMWEDLLGQLRALPVGEGEEIGELLASVQEAVRHYVPSDWAEQPHMRVSDLTRDMLRRTLTVFMGTGATRPDGSIYSAPYQHQGTGTINVLVLALLSIIAELKQKVIFAMEEPEIALPPHTQKRIINSLRQKSAQAIFTSHSPYVLEEFDPGQVLVLKRAAGVMTGMPASYPPSVKPKAYRTEFRTRFCEALLARYVLVLEGRTEVDALPAAARRLCDLDATRFKSLENLGVAIVDARGETNVAPLGAFFRSLGKTVFAVFDKQAPEALAAIVASVDHAYESATKGFENLVLHGTSEAALRGYAAAVVAAGDWPPHLAAKTPTATTPLVDLQSMLSEYFGWAKGGGDAGDLLASCPTVNDMPEYVRATLVSIKNAIEPPPLPAEDAGAAAEVAVAAAEADDPVAPADPVPAAPAYAKFHPFPPKPLA</sequence>
<feature type="domain" description="Endonuclease GajA/Old nuclease/RecF-like AAA" evidence="1">
    <location>
        <begin position="1"/>
        <end position="80"/>
    </location>
</feature>
<comment type="caution">
    <text evidence="4">The sequence shown here is derived from an EMBL/GenBank/DDBJ whole genome shotgun (WGS) entry which is preliminary data.</text>
</comment>
<evidence type="ECO:0000259" key="1">
    <source>
        <dbReference type="Pfam" id="PF13175"/>
    </source>
</evidence>
<dbReference type="EMBL" id="JAGQDD010000033">
    <property type="protein sequence ID" value="MBQ0933575.1"/>
    <property type="molecule type" value="Genomic_DNA"/>
</dbReference>
<dbReference type="AlphaFoldDB" id="A0A940YJ75"/>
<dbReference type="InterPro" id="IPR003959">
    <property type="entry name" value="ATPase_AAA_core"/>
</dbReference>
<dbReference type="InterPro" id="IPR027417">
    <property type="entry name" value="P-loop_NTPase"/>
</dbReference>
<dbReference type="PANTHER" id="PTHR43581">
    <property type="entry name" value="ATP/GTP PHOSPHATASE"/>
    <property type="match status" value="1"/>
</dbReference>
<dbReference type="RefSeq" id="WP_210857239.1">
    <property type="nucleotide sequence ID" value="NZ_JAGQDD010000033.1"/>
</dbReference>
<gene>
    <name evidence="4" type="ORF">KAK03_24145</name>
</gene>
<accession>A0A940YJ75</accession>
<dbReference type="Pfam" id="PF13304">
    <property type="entry name" value="AAA_21"/>
    <property type="match status" value="1"/>
</dbReference>
<dbReference type="SUPFAM" id="SSF52540">
    <property type="entry name" value="P-loop containing nucleoside triphosphate hydrolases"/>
    <property type="match status" value="1"/>
</dbReference>
<feature type="domain" description="OLD protein-like TOPRIM" evidence="3">
    <location>
        <begin position="395"/>
        <end position="465"/>
    </location>
</feature>
<dbReference type="GO" id="GO:0016887">
    <property type="term" value="F:ATP hydrolysis activity"/>
    <property type="evidence" value="ECO:0007669"/>
    <property type="project" value="InterPro"/>
</dbReference>
<dbReference type="InterPro" id="IPR051396">
    <property type="entry name" value="Bact_Antivir_Def_Nuclease"/>
</dbReference>
<evidence type="ECO:0000313" key="4">
    <source>
        <dbReference type="EMBL" id="MBQ0933575.1"/>
    </source>
</evidence>